<sequence length="181" mass="18759">MRFTVISHFVALASLAICVASLAVPAGQEVDKRDMIDGIDAAINLEPREVAAIEANTEDLALQEVDLTKRQLAVGARIVVTWLVDLLGAGAKQATYEIAESAAAGVIARTAGAAVSGITRTAEAIGFTAIFDDGFLTMAARVTVTLRDGVVKTVLNSATTSGSSESIAKFIDVSAQVLAPR</sequence>
<dbReference type="Proteomes" id="UP000572817">
    <property type="component" value="Unassembled WGS sequence"/>
</dbReference>
<protein>
    <submittedName>
        <fullName evidence="2">Uncharacterized protein</fullName>
    </submittedName>
</protein>
<organism evidence="2 3">
    <name type="scientific">Botryosphaeria dothidea</name>
    <dbReference type="NCBI Taxonomy" id="55169"/>
    <lineage>
        <taxon>Eukaryota</taxon>
        <taxon>Fungi</taxon>
        <taxon>Dikarya</taxon>
        <taxon>Ascomycota</taxon>
        <taxon>Pezizomycotina</taxon>
        <taxon>Dothideomycetes</taxon>
        <taxon>Dothideomycetes incertae sedis</taxon>
        <taxon>Botryosphaeriales</taxon>
        <taxon>Botryosphaeriaceae</taxon>
        <taxon>Botryosphaeria</taxon>
    </lineage>
</organism>
<feature type="chain" id="PRO_5034377869" evidence="1">
    <location>
        <begin position="24"/>
        <end position="181"/>
    </location>
</feature>
<gene>
    <name evidence="2" type="ORF">GTA08_BOTSDO01532</name>
</gene>
<proteinExistence type="predicted"/>
<evidence type="ECO:0000313" key="2">
    <source>
        <dbReference type="EMBL" id="KAF4313001.1"/>
    </source>
</evidence>
<reference evidence="2" key="1">
    <citation type="submission" date="2020-04" db="EMBL/GenBank/DDBJ databases">
        <title>Genome Assembly and Annotation of Botryosphaeria dothidea sdau 11-99, a Latent Pathogen of Apple Fruit Ring Rot in China.</title>
        <authorList>
            <person name="Yu C."/>
            <person name="Diao Y."/>
            <person name="Lu Q."/>
            <person name="Zhao J."/>
            <person name="Cui S."/>
            <person name="Peng C."/>
            <person name="He B."/>
            <person name="Liu H."/>
        </authorList>
    </citation>
    <scope>NUCLEOTIDE SEQUENCE [LARGE SCALE GENOMIC DNA]</scope>
    <source>
        <strain evidence="2">Sdau11-99</strain>
    </source>
</reference>
<comment type="caution">
    <text evidence="2">The sequence shown here is derived from an EMBL/GenBank/DDBJ whole genome shotgun (WGS) entry which is preliminary data.</text>
</comment>
<accession>A0A8H4NBK3</accession>
<keyword evidence="3" id="KW-1185">Reference proteome</keyword>
<feature type="signal peptide" evidence="1">
    <location>
        <begin position="1"/>
        <end position="23"/>
    </location>
</feature>
<keyword evidence="1" id="KW-0732">Signal</keyword>
<dbReference type="AlphaFoldDB" id="A0A8H4NBK3"/>
<name>A0A8H4NBK3_9PEZI</name>
<dbReference type="EMBL" id="WWBZ02000001">
    <property type="protein sequence ID" value="KAF4313001.1"/>
    <property type="molecule type" value="Genomic_DNA"/>
</dbReference>
<evidence type="ECO:0000256" key="1">
    <source>
        <dbReference type="SAM" id="SignalP"/>
    </source>
</evidence>
<evidence type="ECO:0000313" key="3">
    <source>
        <dbReference type="Proteomes" id="UP000572817"/>
    </source>
</evidence>